<sequence length="104" mass="11423">MLFYLILIAASPFVITAFPQNLDNIPVETAQEPVAFKSNGKQETTVLSTNADCVIPEDRNTDCMKNCPMNRNDCNPVCGTDGVSYINKSELQCMRHCGKSECAS</sequence>
<dbReference type="InterPro" id="IPR039932">
    <property type="entry name" value="Spink4-like"/>
</dbReference>
<reference evidence="7" key="1">
    <citation type="journal article" date="2011" name="PLoS Genet.">
        <title>The genome sequence of the leaf-cutter ant Atta cephalotes reveals insights into its obligate symbiotic lifestyle.</title>
        <authorList>
            <person name="Suen G."/>
            <person name="Teiling C."/>
            <person name="Li L."/>
            <person name="Holt C."/>
            <person name="Abouheif E."/>
            <person name="Bornberg-Bauer E."/>
            <person name="Bouffard P."/>
            <person name="Caldera E.J."/>
            <person name="Cash E."/>
            <person name="Cavanaugh A."/>
            <person name="Denas O."/>
            <person name="Elhaik E."/>
            <person name="Fave M.J."/>
            <person name="Gadau J."/>
            <person name="Gibson J.D."/>
            <person name="Graur D."/>
            <person name="Grubbs K.J."/>
            <person name="Hagen D.E."/>
            <person name="Harkins T.T."/>
            <person name="Helmkampf M."/>
            <person name="Hu H."/>
            <person name="Johnson B.R."/>
            <person name="Kim J."/>
            <person name="Marsh S.E."/>
            <person name="Moeller J.A."/>
            <person name="Munoz-Torres M.C."/>
            <person name="Murphy M.C."/>
            <person name="Naughton M.C."/>
            <person name="Nigam S."/>
            <person name="Overson R."/>
            <person name="Rajakumar R."/>
            <person name="Reese J.T."/>
            <person name="Scott J.J."/>
            <person name="Smith C.R."/>
            <person name="Tao S."/>
            <person name="Tsutsui N.D."/>
            <person name="Viljakainen L."/>
            <person name="Wissler L."/>
            <person name="Yandell M.D."/>
            <person name="Zimmer F."/>
            <person name="Taylor J."/>
            <person name="Slater S.C."/>
            <person name="Clifton S.W."/>
            <person name="Warren W.C."/>
            <person name="Elsik C.G."/>
            <person name="Smith C.D."/>
            <person name="Weinstock G.M."/>
            <person name="Gerardo N.M."/>
            <person name="Currie C.R."/>
        </authorList>
    </citation>
    <scope>NUCLEOTIDE SEQUENCE [LARGE SCALE GENOMIC DNA]</scope>
</reference>
<evidence type="ECO:0000256" key="1">
    <source>
        <dbReference type="ARBA" id="ARBA00004613"/>
    </source>
</evidence>
<dbReference type="InParanoid" id="A0A158NGC7"/>
<organism evidence="6 7">
    <name type="scientific">Atta cephalotes</name>
    <name type="common">Leafcutter ant</name>
    <dbReference type="NCBI Taxonomy" id="12957"/>
    <lineage>
        <taxon>Eukaryota</taxon>
        <taxon>Metazoa</taxon>
        <taxon>Ecdysozoa</taxon>
        <taxon>Arthropoda</taxon>
        <taxon>Hexapoda</taxon>
        <taxon>Insecta</taxon>
        <taxon>Pterygota</taxon>
        <taxon>Neoptera</taxon>
        <taxon>Endopterygota</taxon>
        <taxon>Hymenoptera</taxon>
        <taxon>Apocrita</taxon>
        <taxon>Aculeata</taxon>
        <taxon>Formicoidea</taxon>
        <taxon>Formicidae</taxon>
        <taxon>Myrmicinae</taxon>
        <taxon>Atta</taxon>
    </lineage>
</organism>
<dbReference type="InterPro" id="IPR036058">
    <property type="entry name" value="Kazal_dom_sf"/>
</dbReference>
<keyword evidence="3" id="KW-1015">Disulfide bond</keyword>
<name>A0A158NGC7_ATTCE</name>
<dbReference type="Pfam" id="PF07648">
    <property type="entry name" value="Kazal_2"/>
    <property type="match status" value="1"/>
</dbReference>
<dbReference type="PROSITE" id="PS51465">
    <property type="entry name" value="KAZAL_2"/>
    <property type="match status" value="1"/>
</dbReference>
<gene>
    <name evidence="6" type="primary">105619676</name>
</gene>
<feature type="domain" description="Kazal-like" evidence="5">
    <location>
        <begin position="57"/>
        <end position="104"/>
    </location>
</feature>
<dbReference type="EMBL" id="ADTU01014813">
    <property type="status" value="NOT_ANNOTATED_CDS"/>
    <property type="molecule type" value="Genomic_DNA"/>
</dbReference>
<dbReference type="CDD" id="cd00104">
    <property type="entry name" value="KAZAL_FS"/>
    <property type="match status" value="1"/>
</dbReference>
<dbReference type="Proteomes" id="UP000005205">
    <property type="component" value="Unassembled WGS sequence"/>
</dbReference>
<dbReference type="SUPFAM" id="SSF100895">
    <property type="entry name" value="Kazal-type serine protease inhibitors"/>
    <property type="match status" value="1"/>
</dbReference>
<evidence type="ECO:0000256" key="4">
    <source>
        <dbReference type="SAM" id="SignalP"/>
    </source>
</evidence>
<protein>
    <recommendedName>
        <fullName evidence="5">Kazal-like domain-containing protein</fullName>
    </recommendedName>
</protein>
<dbReference type="AlphaFoldDB" id="A0A158NGC7"/>
<evidence type="ECO:0000259" key="5">
    <source>
        <dbReference type="PROSITE" id="PS51465"/>
    </source>
</evidence>
<proteinExistence type="predicted"/>
<dbReference type="Gene3D" id="3.30.60.30">
    <property type="match status" value="1"/>
</dbReference>
<dbReference type="InterPro" id="IPR002350">
    <property type="entry name" value="Kazal_dom"/>
</dbReference>
<evidence type="ECO:0000313" key="6">
    <source>
        <dbReference type="EnsemblMetazoa" id="XP_012056585.1"/>
    </source>
</evidence>
<dbReference type="EnsemblMetazoa" id="XM_012201195.1">
    <property type="protein sequence ID" value="XP_012056585.1"/>
    <property type="gene ID" value="LOC105619676"/>
</dbReference>
<dbReference type="GO" id="GO:0005576">
    <property type="term" value="C:extracellular region"/>
    <property type="evidence" value="ECO:0007669"/>
    <property type="project" value="UniProtKB-SubCell"/>
</dbReference>
<reference evidence="6" key="2">
    <citation type="submission" date="2016-04" db="UniProtKB">
        <authorList>
            <consortium name="EnsemblMetazoa"/>
        </authorList>
    </citation>
    <scope>IDENTIFICATION</scope>
</reference>
<dbReference type="GO" id="GO:0004867">
    <property type="term" value="F:serine-type endopeptidase inhibitor activity"/>
    <property type="evidence" value="ECO:0007669"/>
    <property type="project" value="InterPro"/>
</dbReference>
<evidence type="ECO:0000313" key="7">
    <source>
        <dbReference type="Proteomes" id="UP000005205"/>
    </source>
</evidence>
<evidence type="ECO:0000256" key="3">
    <source>
        <dbReference type="ARBA" id="ARBA00023157"/>
    </source>
</evidence>
<comment type="subcellular location">
    <subcellularLocation>
        <location evidence="1">Secreted</location>
    </subcellularLocation>
</comment>
<dbReference type="PANTHER" id="PTHR21179">
    <property type="entry name" value="SERINE-TYPE ENDOPEPTIDASE INHIBITOR"/>
    <property type="match status" value="1"/>
</dbReference>
<feature type="signal peptide" evidence="4">
    <location>
        <begin position="1"/>
        <end position="17"/>
    </location>
</feature>
<keyword evidence="2" id="KW-0964">Secreted</keyword>
<dbReference type="KEGG" id="acep:105619676"/>
<keyword evidence="7" id="KW-1185">Reference proteome</keyword>
<evidence type="ECO:0000256" key="2">
    <source>
        <dbReference type="ARBA" id="ARBA00022525"/>
    </source>
</evidence>
<keyword evidence="4" id="KW-0732">Signal</keyword>
<dbReference type="OrthoDB" id="126772at2759"/>
<dbReference type="PANTHER" id="PTHR21179:SF0">
    <property type="entry name" value="SERINE PROTEASE INHIBITOR KAZAL-TYPE 4"/>
    <property type="match status" value="1"/>
</dbReference>
<accession>A0A158NGC7</accession>
<feature type="chain" id="PRO_5007629109" description="Kazal-like domain-containing protein" evidence="4">
    <location>
        <begin position="18"/>
        <end position="104"/>
    </location>
</feature>